<dbReference type="Gene3D" id="1.20.144.10">
    <property type="entry name" value="Phosphatidic acid phosphatase type 2/haloperoxidase"/>
    <property type="match status" value="1"/>
</dbReference>
<feature type="transmembrane region" description="Helical" evidence="1">
    <location>
        <begin position="202"/>
        <end position="223"/>
    </location>
</feature>
<protein>
    <recommendedName>
        <fullName evidence="2">AtPDCT1/2 transmembrane domain-containing protein</fullName>
    </recommendedName>
</protein>
<accession>A0A2U3KFB4</accession>
<evidence type="ECO:0000313" key="4">
    <source>
        <dbReference type="Proteomes" id="UP000238701"/>
    </source>
</evidence>
<feature type="transmembrane region" description="Helical" evidence="1">
    <location>
        <begin position="23"/>
        <end position="40"/>
    </location>
</feature>
<keyword evidence="1" id="KW-0472">Membrane</keyword>
<feature type="transmembrane region" description="Helical" evidence="1">
    <location>
        <begin position="74"/>
        <end position="95"/>
    </location>
</feature>
<proteinExistence type="predicted"/>
<feature type="transmembrane region" description="Helical" evidence="1">
    <location>
        <begin position="152"/>
        <end position="169"/>
    </location>
</feature>
<dbReference type="Proteomes" id="UP000238701">
    <property type="component" value="Unassembled WGS sequence"/>
</dbReference>
<keyword evidence="1" id="KW-0812">Transmembrane</keyword>
<organism evidence="3 4">
    <name type="scientific">Candidatus Sulfotelmatobacter kueseliae</name>
    <dbReference type="NCBI Taxonomy" id="2042962"/>
    <lineage>
        <taxon>Bacteria</taxon>
        <taxon>Pseudomonadati</taxon>
        <taxon>Acidobacteriota</taxon>
        <taxon>Terriglobia</taxon>
        <taxon>Terriglobales</taxon>
        <taxon>Candidatus Korobacteraceae</taxon>
        <taxon>Candidatus Sulfotelmatobacter</taxon>
    </lineage>
</organism>
<feature type="domain" description="AtPDCT1/2 transmembrane" evidence="2">
    <location>
        <begin position="61"/>
        <end position="217"/>
    </location>
</feature>
<dbReference type="OrthoDB" id="9789113at2"/>
<evidence type="ECO:0000256" key="1">
    <source>
        <dbReference type="SAM" id="Phobius"/>
    </source>
</evidence>
<dbReference type="InterPro" id="IPR055311">
    <property type="entry name" value="PDCT1/2-like"/>
</dbReference>
<feature type="transmembrane region" description="Helical" evidence="1">
    <location>
        <begin position="107"/>
        <end position="128"/>
    </location>
</feature>
<reference evidence="4" key="1">
    <citation type="submission" date="2018-02" db="EMBL/GenBank/DDBJ databases">
        <authorList>
            <person name="Hausmann B."/>
        </authorList>
    </citation>
    <scope>NUCLEOTIDE SEQUENCE [LARGE SCALE GENOMIC DNA]</scope>
    <source>
        <strain evidence="4">Peat soil MAG SbA1</strain>
    </source>
</reference>
<dbReference type="EMBL" id="OMOD01000111">
    <property type="protein sequence ID" value="SPF38354.1"/>
    <property type="molecule type" value="Genomic_DNA"/>
</dbReference>
<dbReference type="InterPro" id="IPR056361">
    <property type="entry name" value="AtPDCT1_2_TM_dom"/>
</dbReference>
<dbReference type="InterPro" id="IPR036938">
    <property type="entry name" value="PAP2/HPO_sf"/>
</dbReference>
<dbReference type="AlphaFoldDB" id="A0A2U3KFB4"/>
<dbReference type="PANTHER" id="PTHR34674">
    <property type="entry name" value="PHOSPHATIDYLCHOLINE:DIACYLGLYCEROL CHOLINEPHOSPHOTRANSFERASE 1-RELATED"/>
    <property type="match status" value="1"/>
</dbReference>
<dbReference type="PANTHER" id="PTHR34674:SF1">
    <property type="entry name" value="PHOSPHATIDYLCHOLINE:DIACYLGLYCEROL CHOLINEPHOSPHOTRANSFERASE 1-RELATED"/>
    <property type="match status" value="1"/>
</dbReference>
<dbReference type="SUPFAM" id="SSF48317">
    <property type="entry name" value="Acid phosphatase/Vanadium-dependent haloperoxidase"/>
    <property type="match status" value="1"/>
</dbReference>
<name>A0A2U3KFB4_9BACT</name>
<feature type="transmembrane region" description="Helical" evidence="1">
    <location>
        <begin position="176"/>
        <end position="196"/>
    </location>
</feature>
<dbReference type="Pfam" id="PF24788">
    <property type="entry name" value="AtPDCT1_2"/>
    <property type="match status" value="1"/>
</dbReference>
<keyword evidence="1" id="KW-1133">Transmembrane helix</keyword>
<sequence length="233" mass="25561">MTGTAIKDDDAHEARITRSTRFLIIRLSVTTVALIVWFWTQSLIGTRGAPTGVIGDRLHAATTFANLYLHDHPAAANLLLIVSSGIIDLLGVFLLSRWIFGASIRPFLGLVIVLGLRQIMQLLVSLPAPQNAIWHYPGFPSLLVTYNVSNDYFFSGHTAIAVLAVAEIVRMRKSWLTALGVLIVIFEVATVLVLRAHYTLDVFTGVVTGLYAAHLASFISSALRSRKVRPDEL</sequence>
<evidence type="ECO:0000259" key="2">
    <source>
        <dbReference type="Pfam" id="PF24788"/>
    </source>
</evidence>
<gene>
    <name evidence="3" type="ORF">SBA1_20054</name>
</gene>
<evidence type="ECO:0000313" key="3">
    <source>
        <dbReference type="EMBL" id="SPF38354.1"/>
    </source>
</evidence>